<dbReference type="EMBL" id="CM042049">
    <property type="protein sequence ID" value="KAI3745638.1"/>
    <property type="molecule type" value="Genomic_DNA"/>
</dbReference>
<reference evidence="2" key="1">
    <citation type="journal article" date="2022" name="Mol. Ecol. Resour.">
        <title>The genomes of chicory, endive, great burdock and yacon provide insights into Asteraceae palaeo-polyploidization history and plant inulin production.</title>
        <authorList>
            <person name="Fan W."/>
            <person name="Wang S."/>
            <person name="Wang H."/>
            <person name="Wang A."/>
            <person name="Jiang F."/>
            <person name="Liu H."/>
            <person name="Zhao H."/>
            <person name="Xu D."/>
            <person name="Zhang Y."/>
        </authorList>
    </citation>
    <scope>NUCLEOTIDE SEQUENCE [LARGE SCALE GENOMIC DNA]</scope>
    <source>
        <strain evidence="2">cv. Niubang</strain>
    </source>
</reference>
<protein>
    <submittedName>
        <fullName evidence="1">Uncharacterized protein</fullName>
    </submittedName>
</protein>
<reference evidence="1 2" key="2">
    <citation type="journal article" date="2022" name="Mol. Ecol. Resour.">
        <title>The genomes of chicory, endive, great burdock and yacon provide insights into Asteraceae paleo-polyploidization history and plant inulin production.</title>
        <authorList>
            <person name="Fan W."/>
            <person name="Wang S."/>
            <person name="Wang H."/>
            <person name="Wang A."/>
            <person name="Jiang F."/>
            <person name="Liu H."/>
            <person name="Zhao H."/>
            <person name="Xu D."/>
            <person name="Zhang Y."/>
        </authorList>
    </citation>
    <scope>NUCLEOTIDE SEQUENCE [LARGE SCALE GENOMIC DNA]</scope>
    <source>
        <strain evidence="2">cv. Niubang</strain>
    </source>
</reference>
<name>A0ACB9DGZ9_ARCLA</name>
<dbReference type="Proteomes" id="UP001055879">
    <property type="component" value="Linkage Group LG03"/>
</dbReference>
<accession>A0ACB9DGZ9</accession>
<gene>
    <name evidence="1" type="ORF">L6452_08040</name>
</gene>
<organism evidence="1 2">
    <name type="scientific">Arctium lappa</name>
    <name type="common">Greater burdock</name>
    <name type="synonym">Lappa major</name>
    <dbReference type="NCBI Taxonomy" id="4217"/>
    <lineage>
        <taxon>Eukaryota</taxon>
        <taxon>Viridiplantae</taxon>
        <taxon>Streptophyta</taxon>
        <taxon>Embryophyta</taxon>
        <taxon>Tracheophyta</taxon>
        <taxon>Spermatophyta</taxon>
        <taxon>Magnoliopsida</taxon>
        <taxon>eudicotyledons</taxon>
        <taxon>Gunneridae</taxon>
        <taxon>Pentapetalae</taxon>
        <taxon>asterids</taxon>
        <taxon>campanulids</taxon>
        <taxon>Asterales</taxon>
        <taxon>Asteraceae</taxon>
        <taxon>Carduoideae</taxon>
        <taxon>Cardueae</taxon>
        <taxon>Arctiinae</taxon>
        <taxon>Arctium</taxon>
    </lineage>
</organism>
<sequence length="548" mass="63174">MGEHKHEVQIIFYDVKPDVVRKQTESYAQAFLKHEISNRTEVAKWKDALVMASNLSGWDLQDQANGYESKLIDSISKEILVKLCNGPLHVGENVVGVDARIEKTDLLQSVCSNKVHMIGICGIGGIGKTTFAKAIYNLMYIHFEECSFLDDVQGATKRHGLTHVVMQLINDIMKTTDVRISNIGQAIMVMKQRMAARRILLVVDDVDHRDQLEALAGSRDWFSPGSLIIFTSKDKQLLRSHKVEEIYDMEFLNDVESLELFGLHAFHKELPTKDFAEVALQVVQYVKGHPLALKVLGSFLYGKTVREWKSELDGLHVYPNEEIHRVLRLSFDALSPEQKNIFLDIACSFIGENKDFTTSILDSCNYFADTNIRVIVDKSLITISRSESLKMHDLIQRMAREIIHEESNMPGNRSRLWISSEVCDVLNENKATEAVQVLNLFLEESSQKVHIDVKAFSHMKILRILKICDRELEDFRRPFELRLWKNLKVNYSGRMEFLSNKLRLLYWHGYPFKFFPLDFYPENIVAIDLSYSHIKSLWTSPKCFRRIV</sequence>
<keyword evidence="2" id="KW-1185">Reference proteome</keyword>
<proteinExistence type="predicted"/>
<evidence type="ECO:0000313" key="1">
    <source>
        <dbReference type="EMBL" id="KAI3745638.1"/>
    </source>
</evidence>
<evidence type="ECO:0000313" key="2">
    <source>
        <dbReference type="Proteomes" id="UP001055879"/>
    </source>
</evidence>
<comment type="caution">
    <text evidence="1">The sequence shown here is derived from an EMBL/GenBank/DDBJ whole genome shotgun (WGS) entry which is preliminary data.</text>
</comment>